<keyword evidence="3" id="KW-1185">Reference proteome</keyword>
<reference evidence="2 3" key="1">
    <citation type="journal article" date="2012" name="J. Bacteriol.">
        <title>Genome Sequence of Gallaecimonas xiamenensis Type Strain 3-C-1.</title>
        <authorList>
            <person name="Lai Q."/>
            <person name="Wang L."/>
            <person name="Wang W."/>
            <person name="Shao Z."/>
        </authorList>
    </citation>
    <scope>NUCLEOTIDE SEQUENCE [LARGE SCALE GENOMIC DNA]</scope>
    <source>
        <strain evidence="2 3">3-C-1</strain>
    </source>
</reference>
<dbReference type="eggNOG" id="ENOG5033ENS">
    <property type="taxonomic scope" value="Bacteria"/>
</dbReference>
<gene>
    <name evidence="2" type="ORF">B3C1_10122</name>
</gene>
<dbReference type="RefSeq" id="WP_008484632.1">
    <property type="nucleotide sequence ID" value="NZ_AMRI01000012.1"/>
</dbReference>
<feature type="domain" description="DUF1266" evidence="1">
    <location>
        <begin position="47"/>
        <end position="209"/>
    </location>
</feature>
<dbReference type="InterPro" id="IPR009677">
    <property type="entry name" value="DUF1266"/>
</dbReference>
<name>K2IU15_9GAMM</name>
<dbReference type="STRING" id="745411.B3C1_10122"/>
<dbReference type="AlphaFoldDB" id="K2IU15"/>
<dbReference type="OrthoDB" id="8970044at2"/>
<evidence type="ECO:0000313" key="2">
    <source>
        <dbReference type="EMBL" id="EKE73746.1"/>
    </source>
</evidence>
<organism evidence="2 3">
    <name type="scientific">Gallaecimonas xiamenensis 3-C-1</name>
    <dbReference type="NCBI Taxonomy" id="745411"/>
    <lineage>
        <taxon>Bacteria</taxon>
        <taxon>Pseudomonadati</taxon>
        <taxon>Pseudomonadota</taxon>
        <taxon>Gammaproteobacteria</taxon>
        <taxon>Enterobacterales</taxon>
        <taxon>Gallaecimonadaceae</taxon>
        <taxon>Gallaecimonas</taxon>
    </lineage>
</organism>
<evidence type="ECO:0000313" key="3">
    <source>
        <dbReference type="Proteomes" id="UP000006755"/>
    </source>
</evidence>
<sequence length="214" mass="25050">MTDLNLARQWLMLLAEPMAIGNNAPTMEMPLGAWDDQKSVEGWRHALNRDWEINSRDSLYETLDWLRDRGHHERYMAVYHNLMHFSEDGFRQLYPDAADQIRETLVMRNRNALKSVGVKAWDLVRLVMIVRQGCYTGLISEQEGWDYLFELGPRIQAEFTGWQQYALSYVVGRHLWRDAPVSESNCNNLFKPLFPVLANPDSGWNTVRWHTPLV</sequence>
<accession>K2IU15</accession>
<proteinExistence type="predicted"/>
<protein>
    <recommendedName>
        <fullName evidence="1">DUF1266 domain-containing protein</fullName>
    </recommendedName>
</protein>
<dbReference type="Pfam" id="PF06889">
    <property type="entry name" value="DUF1266"/>
    <property type="match status" value="1"/>
</dbReference>
<evidence type="ECO:0000259" key="1">
    <source>
        <dbReference type="Pfam" id="PF06889"/>
    </source>
</evidence>
<dbReference type="Proteomes" id="UP000006755">
    <property type="component" value="Unassembled WGS sequence"/>
</dbReference>
<comment type="caution">
    <text evidence="2">The sequence shown here is derived from an EMBL/GenBank/DDBJ whole genome shotgun (WGS) entry which is preliminary data.</text>
</comment>
<dbReference type="EMBL" id="AMRI01000012">
    <property type="protein sequence ID" value="EKE73746.1"/>
    <property type="molecule type" value="Genomic_DNA"/>
</dbReference>